<comment type="caution">
    <text evidence="3">The sequence shown here is derived from an EMBL/GenBank/DDBJ whole genome shotgun (WGS) entry which is preliminary data.</text>
</comment>
<evidence type="ECO:0000313" key="3">
    <source>
        <dbReference type="EMBL" id="GFP31366.1"/>
    </source>
</evidence>
<organism evidence="3 4">
    <name type="scientific">Candidatus Hakubella thermalkaliphila</name>
    <dbReference type="NCBI Taxonomy" id="2754717"/>
    <lineage>
        <taxon>Bacteria</taxon>
        <taxon>Bacillati</taxon>
        <taxon>Actinomycetota</taxon>
        <taxon>Actinomycetota incertae sedis</taxon>
        <taxon>Candidatus Hakubellales</taxon>
        <taxon>Candidatus Hakubellaceae</taxon>
        <taxon>Candidatus Hakubella</taxon>
    </lineage>
</organism>
<gene>
    <name evidence="3" type="ORF">HKBW3S34_02286</name>
</gene>
<protein>
    <submittedName>
        <fullName evidence="3">Uncharacterized protein</fullName>
    </submittedName>
</protein>
<evidence type="ECO:0000256" key="1">
    <source>
        <dbReference type="SAM" id="MobiDB-lite"/>
    </source>
</evidence>
<reference evidence="3 4" key="1">
    <citation type="journal article" date="2020" name="Front. Microbiol.">
        <title>Single-cell genomics of novel Actinobacteria with the Wood-Ljungdahl pathway discovered in a serpentinizing system.</title>
        <authorList>
            <person name="Merino N."/>
            <person name="Kawai M."/>
            <person name="Boyd E.S."/>
            <person name="Colman D.R."/>
            <person name="McGlynn S.E."/>
            <person name="Nealson K.H."/>
            <person name="Kurokawa K."/>
            <person name="Hongoh Y."/>
        </authorList>
    </citation>
    <scope>NUCLEOTIDE SEQUENCE [LARGE SCALE GENOMIC DNA]</scope>
    <source>
        <strain evidence="3 4">S34</strain>
    </source>
</reference>
<evidence type="ECO:0000256" key="2">
    <source>
        <dbReference type="SAM" id="Phobius"/>
    </source>
</evidence>
<dbReference type="EMBL" id="BLRZ01000283">
    <property type="protein sequence ID" value="GFP31366.1"/>
    <property type="molecule type" value="Genomic_DNA"/>
</dbReference>
<evidence type="ECO:0000313" key="4">
    <source>
        <dbReference type="Proteomes" id="UP000588083"/>
    </source>
</evidence>
<dbReference type="AlphaFoldDB" id="A0A6V8PK61"/>
<feature type="transmembrane region" description="Helical" evidence="2">
    <location>
        <begin position="118"/>
        <end position="137"/>
    </location>
</feature>
<keyword evidence="4" id="KW-1185">Reference proteome</keyword>
<accession>A0A6V8PK61</accession>
<sequence>MKSLLDKISAKRHLAAIKHINPHGLAMFIRLGRIQKANQCENGFCLPVGRQGCGWSFLSDKHYNHTADGNVPNVNWNRDNRQANLDRNDPENSNSDNGVRGAKRDYALFKDFIQPPSILPISVSLLYVWKIFVSLAISISRKSRSFNTEISK</sequence>
<feature type="compositionally biased region" description="Basic and acidic residues" evidence="1">
    <location>
        <begin position="78"/>
        <end position="90"/>
    </location>
</feature>
<keyword evidence="2" id="KW-0812">Transmembrane</keyword>
<keyword evidence="2" id="KW-1133">Transmembrane helix</keyword>
<keyword evidence="2" id="KW-0472">Membrane</keyword>
<proteinExistence type="predicted"/>
<name>A0A6V8PK61_9ACTN</name>
<dbReference type="Proteomes" id="UP000588083">
    <property type="component" value="Unassembled WGS sequence"/>
</dbReference>
<feature type="region of interest" description="Disordered" evidence="1">
    <location>
        <begin position="69"/>
        <end position="99"/>
    </location>
</feature>